<organism evidence="10 11">
    <name type="scientific">Candidatus Sungbacteria bacterium RIFCSPLOWO2_12_FULL_41_11</name>
    <dbReference type="NCBI Taxonomy" id="1802286"/>
    <lineage>
        <taxon>Bacteria</taxon>
        <taxon>Candidatus Sungiibacteriota</taxon>
    </lineage>
</organism>
<proteinExistence type="predicted"/>
<reference evidence="10 11" key="1">
    <citation type="journal article" date="2016" name="Nat. Commun.">
        <title>Thousands of microbial genomes shed light on interconnected biogeochemical processes in an aquifer system.</title>
        <authorList>
            <person name="Anantharaman K."/>
            <person name="Brown C.T."/>
            <person name="Hug L.A."/>
            <person name="Sharon I."/>
            <person name="Castelle C.J."/>
            <person name="Probst A.J."/>
            <person name="Thomas B.C."/>
            <person name="Singh A."/>
            <person name="Wilkins M.J."/>
            <person name="Karaoz U."/>
            <person name="Brodie E.L."/>
            <person name="Williams K.H."/>
            <person name="Hubbard S.S."/>
            <person name="Banfield J.F."/>
        </authorList>
    </citation>
    <scope>NUCLEOTIDE SEQUENCE [LARGE SCALE GENOMIC DNA]</scope>
</reference>
<keyword evidence="4" id="KW-0808">Transferase</keyword>
<feature type="transmembrane region" description="Helical" evidence="8">
    <location>
        <begin position="105"/>
        <end position="124"/>
    </location>
</feature>
<comment type="subcellular location">
    <subcellularLocation>
        <location evidence="1">Cell membrane</location>
        <topology evidence="1">Multi-pass membrane protein</topology>
    </subcellularLocation>
</comment>
<dbReference type="InterPro" id="IPR038731">
    <property type="entry name" value="RgtA/B/C-like"/>
</dbReference>
<evidence type="ECO:0000256" key="6">
    <source>
        <dbReference type="ARBA" id="ARBA00022989"/>
    </source>
</evidence>
<dbReference type="PANTHER" id="PTHR33908:SF11">
    <property type="entry name" value="MEMBRANE PROTEIN"/>
    <property type="match status" value="1"/>
</dbReference>
<feature type="transmembrane region" description="Helical" evidence="8">
    <location>
        <begin position="136"/>
        <end position="155"/>
    </location>
</feature>
<evidence type="ECO:0000313" key="10">
    <source>
        <dbReference type="EMBL" id="OHA13117.1"/>
    </source>
</evidence>
<keyword evidence="2" id="KW-1003">Cell membrane</keyword>
<feature type="transmembrane region" description="Helical" evidence="8">
    <location>
        <begin position="431"/>
        <end position="451"/>
    </location>
</feature>
<evidence type="ECO:0000256" key="3">
    <source>
        <dbReference type="ARBA" id="ARBA00022676"/>
    </source>
</evidence>
<feature type="transmembrane region" description="Helical" evidence="8">
    <location>
        <begin position="161"/>
        <end position="178"/>
    </location>
</feature>
<keyword evidence="3" id="KW-0328">Glycosyltransferase</keyword>
<evidence type="ECO:0000256" key="2">
    <source>
        <dbReference type="ARBA" id="ARBA00022475"/>
    </source>
</evidence>
<evidence type="ECO:0000256" key="4">
    <source>
        <dbReference type="ARBA" id="ARBA00022679"/>
    </source>
</evidence>
<dbReference type="GO" id="GO:0016763">
    <property type="term" value="F:pentosyltransferase activity"/>
    <property type="evidence" value="ECO:0007669"/>
    <property type="project" value="TreeGrafter"/>
</dbReference>
<evidence type="ECO:0000313" key="11">
    <source>
        <dbReference type="Proteomes" id="UP000177171"/>
    </source>
</evidence>
<dbReference type="GO" id="GO:0009103">
    <property type="term" value="P:lipopolysaccharide biosynthetic process"/>
    <property type="evidence" value="ECO:0007669"/>
    <property type="project" value="UniProtKB-ARBA"/>
</dbReference>
<dbReference type="AlphaFoldDB" id="A0A1G2LNC0"/>
<dbReference type="Pfam" id="PF13231">
    <property type="entry name" value="PMT_2"/>
    <property type="match status" value="1"/>
</dbReference>
<keyword evidence="6 8" id="KW-1133">Transmembrane helix</keyword>
<feature type="transmembrane region" description="Helical" evidence="8">
    <location>
        <begin position="401"/>
        <end position="419"/>
    </location>
</feature>
<evidence type="ECO:0000256" key="5">
    <source>
        <dbReference type="ARBA" id="ARBA00022692"/>
    </source>
</evidence>
<dbReference type="PANTHER" id="PTHR33908">
    <property type="entry name" value="MANNOSYLTRANSFERASE YKCB-RELATED"/>
    <property type="match status" value="1"/>
</dbReference>
<dbReference type="GO" id="GO:0005886">
    <property type="term" value="C:plasma membrane"/>
    <property type="evidence" value="ECO:0007669"/>
    <property type="project" value="UniProtKB-SubCell"/>
</dbReference>
<sequence>MKKANLIAILILSFQFILMLASSWNDSAIMDELAHIPAAYSYVSKMDYRLNPEHPPLIKDLSALPLLFFRPNFPTDVKSWTRDNNGQWTQGAIFLYESGNNPDKIIFWSRLPIMLLSVFMGWLIFSFIKKRYNDKIALMTLVLFAFSPTFLAHSRFVTTDLAAAFGFFIGIIGLIMFLEKPTLKMTMIAGIFFGVAQLLKFSLILLIPIFLIIILIWFFVEKSYYRGIIKFPFFIIQILGKTVLIFAVGGVVIYGVYAIHVINYPASSIEPDGRIWTKKELTEVVRLPEPQRTEKIATVPLSQMRDTVYILSSFAGGPDPEEFACDPKSNADLKRRIRCLAEFTIWATDKPLFRPMAQFLLGIEMVMQRSSGGNTAYFLGKVSAGGWKHYFPVLYILKEPLALHILTLTALLFATWRVFKGNKSLRTLKEWIHENFFEFVSLFFIAFYWLYSIQSPLNIGIRHVLPTFPFIYFLVSKEIFRWLSLQKNASPETWFEWLITIYKKYIASIPKYIFISTMLLWLVFDTVFAFPNYLSYFNELAGSWSSKKITLNIKTAIANGHEIAVDSNYDWGQDLKRLAKYAEDHRIKKIALDYFGGGSPRYYLGDKFEPWWSAKGQSHGYFAISATFLQGAHGKPANGFIRNPQDSYEWLRPFRPIDRAGESIFIYKLP</sequence>
<feature type="transmembrane region" description="Helical" evidence="8">
    <location>
        <begin position="231"/>
        <end position="257"/>
    </location>
</feature>
<evidence type="ECO:0000256" key="1">
    <source>
        <dbReference type="ARBA" id="ARBA00004651"/>
    </source>
</evidence>
<keyword evidence="7 8" id="KW-0472">Membrane</keyword>
<evidence type="ECO:0000256" key="7">
    <source>
        <dbReference type="ARBA" id="ARBA00023136"/>
    </source>
</evidence>
<accession>A0A1G2LNC0</accession>
<protein>
    <recommendedName>
        <fullName evidence="9">Glycosyltransferase RgtA/B/C/D-like domain-containing protein</fullName>
    </recommendedName>
</protein>
<dbReference type="Proteomes" id="UP000177171">
    <property type="component" value="Unassembled WGS sequence"/>
</dbReference>
<gene>
    <name evidence="10" type="ORF">A3G49_04630</name>
</gene>
<comment type="caution">
    <text evidence="10">The sequence shown here is derived from an EMBL/GenBank/DDBJ whole genome shotgun (WGS) entry which is preliminary data.</text>
</comment>
<evidence type="ECO:0000256" key="8">
    <source>
        <dbReference type="SAM" id="Phobius"/>
    </source>
</evidence>
<feature type="domain" description="Glycosyltransferase RgtA/B/C/D-like" evidence="9">
    <location>
        <begin position="110"/>
        <end position="218"/>
    </location>
</feature>
<feature type="transmembrane region" description="Helical" evidence="8">
    <location>
        <begin position="512"/>
        <end position="530"/>
    </location>
</feature>
<dbReference type="EMBL" id="MHQY01000034">
    <property type="protein sequence ID" value="OHA13117.1"/>
    <property type="molecule type" value="Genomic_DNA"/>
</dbReference>
<evidence type="ECO:0000259" key="9">
    <source>
        <dbReference type="Pfam" id="PF13231"/>
    </source>
</evidence>
<name>A0A1G2LNC0_9BACT</name>
<keyword evidence="5 8" id="KW-0812">Transmembrane</keyword>
<dbReference type="InterPro" id="IPR050297">
    <property type="entry name" value="LipidA_mod_glycosyltrf_83"/>
</dbReference>
<feature type="transmembrane region" description="Helical" evidence="8">
    <location>
        <begin position="198"/>
        <end position="219"/>
    </location>
</feature>